<dbReference type="Proteomes" id="UP000184339">
    <property type="component" value="Unassembled WGS sequence"/>
</dbReference>
<reference evidence="3" key="1">
    <citation type="submission" date="2016-11" db="EMBL/GenBank/DDBJ databases">
        <authorList>
            <person name="Varghese N."/>
            <person name="Submissions S."/>
        </authorList>
    </citation>
    <scope>NUCLEOTIDE SEQUENCE [LARGE SCALE GENOMIC DNA]</scope>
    <source>
        <strain evidence="3">Sac-22</strain>
    </source>
</reference>
<proteinExistence type="predicted"/>
<dbReference type="STRING" id="551987.SAMN05192549_11741"/>
<evidence type="ECO:0000259" key="1">
    <source>
        <dbReference type="Pfam" id="PF09828"/>
    </source>
</evidence>
<organism evidence="2 3">
    <name type="scientific">Duganella sacchari</name>
    <dbReference type="NCBI Taxonomy" id="551987"/>
    <lineage>
        <taxon>Bacteria</taxon>
        <taxon>Pseudomonadati</taxon>
        <taxon>Pseudomonadota</taxon>
        <taxon>Betaproteobacteria</taxon>
        <taxon>Burkholderiales</taxon>
        <taxon>Oxalobacteraceae</taxon>
        <taxon>Telluria group</taxon>
        <taxon>Duganella</taxon>
    </lineage>
</organism>
<name>A0A1M7RBB6_9BURK</name>
<sequence length="171" mass="18605">MLSPGEPQAVDGAIALLDRASYQARTWATRRHLWVDRAASAWLIKRFIDPQASFLWLDSPADCPADALGFDFDLATFTHIGDRVMFEVLRASFGVGNDKGLMGLGAMVHALDVGGSFVPEAAGFEAMLGGVRQRVADDDHLMREIGAVLDSLYLHFSGESQPARGKNKEIT</sequence>
<gene>
    <name evidence="2" type="ORF">SAMN05192549_11741</name>
</gene>
<accession>A0A1M7RBB6</accession>
<feature type="domain" description="ChrB C-terminal" evidence="1">
    <location>
        <begin position="27"/>
        <end position="155"/>
    </location>
</feature>
<evidence type="ECO:0000313" key="2">
    <source>
        <dbReference type="EMBL" id="SHN43506.1"/>
    </source>
</evidence>
<dbReference type="Pfam" id="PF09828">
    <property type="entry name" value="ChrB_C"/>
    <property type="match status" value="1"/>
</dbReference>
<keyword evidence="3" id="KW-1185">Reference proteome</keyword>
<dbReference type="InterPro" id="IPR018634">
    <property type="entry name" value="ChrB_C"/>
</dbReference>
<protein>
    <recommendedName>
        <fullName evidence="1">ChrB C-terminal domain-containing protein</fullName>
    </recommendedName>
</protein>
<dbReference type="AlphaFoldDB" id="A0A1M7RBB6"/>
<dbReference type="EMBL" id="FRCX01000017">
    <property type="protein sequence ID" value="SHN43506.1"/>
    <property type="molecule type" value="Genomic_DNA"/>
</dbReference>
<evidence type="ECO:0000313" key="3">
    <source>
        <dbReference type="Proteomes" id="UP000184339"/>
    </source>
</evidence>